<keyword evidence="2" id="KW-1185">Reference proteome</keyword>
<evidence type="ECO:0000313" key="1">
    <source>
        <dbReference type="EMBL" id="UWN66194.1"/>
    </source>
</evidence>
<sequence>MLLIKSLESGRTLDITPGQEITLTLENPLFADDRMPVAVSTGIEFPLSPTNKAEFRFVNVMMIPPAVQKIPAAIIFEGFELFSGELQFDEFSDQTLKYTFVGADATEAFSGNIHEIACRDYSGMAMSTFVQNARKGDYPDIGLPMIVRKANSAKIEYPTAAGEAECSSIDKYANYLYTNTPYIIPAIKAAYLLEKIHPRLIFPSQVQDYLDRMAILGTYKPEAWQNDRYGIPYTTPSWNNPYIGDGFNAAEALPEMTKTEFVINILKMFCATIFPEKGRYSVRTNSSILQDKTFIDWTQKVSDVYAIVAGETGSYSLEYANGEQSYDPAKEEDFGEELAQSIYSASNYEELISKFRTSDNYVDVRVTFSGNVYSGKAVKAYLYWSRPSGVTGGVIFNKTETSIPLIDIVFQANVNKVELSEGGGDGQNYENNIGFICTPCIPANVATLIYTGSTNAQVTLRAMAPVVDIPTVGGNRPSDVYIGLLIENNFFDQGNYFTRPEPYIDGGSEMANTRYSIAIGGTNGLYAKFHETFAQWQVKKKDSVKADVVLSPADIAQLKLWRKIMLYNRLFLIKTMEITLSDRATVAFANAEFVEV</sequence>
<name>A0ABY5VAG4_9BACT</name>
<gene>
    <name evidence="1" type="ORF">NQ519_04995</name>
</gene>
<evidence type="ECO:0000313" key="2">
    <source>
        <dbReference type="Proteomes" id="UP001058267"/>
    </source>
</evidence>
<accession>A0ABY5VAG4</accession>
<dbReference type="Proteomes" id="UP001058267">
    <property type="component" value="Chromosome"/>
</dbReference>
<proteinExistence type="predicted"/>
<organism evidence="1 2">
    <name type="scientific">Alistipes senegalensis JC50</name>
    <dbReference type="NCBI Taxonomy" id="1033732"/>
    <lineage>
        <taxon>Bacteria</taxon>
        <taxon>Pseudomonadati</taxon>
        <taxon>Bacteroidota</taxon>
        <taxon>Bacteroidia</taxon>
        <taxon>Bacteroidales</taxon>
        <taxon>Rikenellaceae</taxon>
        <taxon>Alistipes</taxon>
    </lineage>
</organism>
<protein>
    <submittedName>
        <fullName evidence="1">Uncharacterized protein</fullName>
    </submittedName>
</protein>
<dbReference type="RefSeq" id="WP_019152260.1">
    <property type="nucleotide sequence ID" value="NZ_CP102252.1"/>
</dbReference>
<reference evidence="1" key="1">
    <citation type="journal article" date="2022" name="Cell">
        <title>Design, construction, and in vivo augmentation of a complex gut microbiome.</title>
        <authorList>
            <person name="Cheng A.G."/>
            <person name="Ho P.Y."/>
            <person name="Aranda-Diaz A."/>
            <person name="Jain S."/>
            <person name="Yu F.B."/>
            <person name="Meng X."/>
            <person name="Wang M."/>
            <person name="Iakiviak M."/>
            <person name="Nagashima K."/>
            <person name="Zhao A."/>
            <person name="Murugkar P."/>
            <person name="Patil A."/>
            <person name="Atabakhsh K."/>
            <person name="Weakley A."/>
            <person name="Yan J."/>
            <person name="Brumbaugh A.R."/>
            <person name="Higginbottom S."/>
            <person name="Dimas A."/>
            <person name="Shiver A.L."/>
            <person name="Deutschbauer A."/>
            <person name="Neff N."/>
            <person name="Sonnenburg J.L."/>
            <person name="Huang K.C."/>
            <person name="Fischbach M.A."/>
        </authorList>
    </citation>
    <scope>NUCLEOTIDE SEQUENCE</scope>
    <source>
        <strain evidence="1">JC50</strain>
    </source>
</reference>
<dbReference type="EMBL" id="CP102252">
    <property type="protein sequence ID" value="UWN66194.1"/>
    <property type="molecule type" value="Genomic_DNA"/>
</dbReference>